<dbReference type="Proteomes" id="UP000772434">
    <property type="component" value="Unassembled WGS sequence"/>
</dbReference>
<keyword evidence="8" id="KW-1185">Reference proteome</keyword>
<dbReference type="GO" id="GO:0042273">
    <property type="term" value="P:ribosomal large subunit biogenesis"/>
    <property type="evidence" value="ECO:0007669"/>
    <property type="project" value="TreeGrafter"/>
</dbReference>
<feature type="compositionally biased region" description="Basic residues" evidence="6">
    <location>
        <begin position="1"/>
        <end position="29"/>
    </location>
</feature>
<organism evidence="7 8">
    <name type="scientific">Rhodocollybia butyracea</name>
    <dbReference type="NCBI Taxonomy" id="206335"/>
    <lineage>
        <taxon>Eukaryota</taxon>
        <taxon>Fungi</taxon>
        <taxon>Dikarya</taxon>
        <taxon>Basidiomycota</taxon>
        <taxon>Agaricomycotina</taxon>
        <taxon>Agaricomycetes</taxon>
        <taxon>Agaricomycetidae</taxon>
        <taxon>Agaricales</taxon>
        <taxon>Marasmiineae</taxon>
        <taxon>Omphalotaceae</taxon>
        <taxon>Rhodocollybia</taxon>
    </lineage>
</organism>
<comment type="function">
    <text evidence="1">Involved in the biogenesis of the 60S ribosomal subunit.</text>
</comment>
<dbReference type="AlphaFoldDB" id="A0A9P5UBB9"/>
<protein>
    <recommendedName>
        <fullName evidence="4">Nucleolar protein 16</fullName>
    </recommendedName>
</protein>
<feature type="region of interest" description="Disordered" evidence="6">
    <location>
        <begin position="1"/>
        <end position="48"/>
    </location>
</feature>
<keyword evidence="5" id="KW-0539">Nucleus</keyword>
<comment type="subcellular location">
    <subcellularLocation>
        <location evidence="2">Nucleus</location>
        <location evidence="2">Nucleolus</location>
    </subcellularLocation>
</comment>
<evidence type="ECO:0000313" key="8">
    <source>
        <dbReference type="Proteomes" id="UP000772434"/>
    </source>
</evidence>
<dbReference type="GO" id="GO:0005730">
    <property type="term" value="C:nucleolus"/>
    <property type="evidence" value="ECO:0007669"/>
    <property type="project" value="UniProtKB-SubCell"/>
</dbReference>
<evidence type="ECO:0000256" key="1">
    <source>
        <dbReference type="ARBA" id="ARBA00002889"/>
    </source>
</evidence>
<comment type="similarity">
    <text evidence="3">Belongs to the NOP16 family.</text>
</comment>
<proteinExistence type="inferred from homology"/>
<dbReference type="PANTHER" id="PTHR13243:SF1">
    <property type="entry name" value="NUCLEOLAR PROTEIN 16"/>
    <property type="match status" value="1"/>
</dbReference>
<evidence type="ECO:0000256" key="4">
    <source>
        <dbReference type="ARBA" id="ARBA00015522"/>
    </source>
</evidence>
<feature type="compositionally biased region" description="Low complexity" evidence="6">
    <location>
        <begin position="89"/>
        <end position="107"/>
    </location>
</feature>
<dbReference type="PANTHER" id="PTHR13243">
    <property type="entry name" value="HSPC111 PROTEIN-RELATED"/>
    <property type="match status" value="1"/>
</dbReference>
<accession>A0A9P5UBB9</accession>
<feature type="region of interest" description="Disordered" evidence="6">
    <location>
        <begin position="89"/>
        <end position="133"/>
    </location>
</feature>
<evidence type="ECO:0000256" key="5">
    <source>
        <dbReference type="ARBA" id="ARBA00023242"/>
    </source>
</evidence>
<reference evidence="7" key="1">
    <citation type="submission" date="2020-11" db="EMBL/GenBank/DDBJ databases">
        <authorList>
            <consortium name="DOE Joint Genome Institute"/>
            <person name="Ahrendt S."/>
            <person name="Riley R."/>
            <person name="Andreopoulos W."/>
            <person name="Labutti K."/>
            <person name="Pangilinan J."/>
            <person name="Ruiz-Duenas F.J."/>
            <person name="Barrasa J.M."/>
            <person name="Sanchez-Garcia M."/>
            <person name="Camarero S."/>
            <person name="Miyauchi S."/>
            <person name="Serrano A."/>
            <person name="Linde D."/>
            <person name="Babiker R."/>
            <person name="Drula E."/>
            <person name="Ayuso-Fernandez I."/>
            <person name="Pacheco R."/>
            <person name="Padilla G."/>
            <person name="Ferreira P."/>
            <person name="Barriuso J."/>
            <person name="Kellner H."/>
            <person name="Castanera R."/>
            <person name="Alfaro M."/>
            <person name="Ramirez L."/>
            <person name="Pisabarro A.G."/>
            <person name="Kuo A."/>
            <person name="Tritt A."/>
            <person name="Lipzen A."/>
            <person name="He G."/>
            <person name="Yan M."/>
            <person name="Ng V."/>
            <person name="Cullen D."/>
            <person name="Martin F."/>
            <person name="Rosso M.-N."/>
            <person name="Henrissat B."/>
            <person name="Hibbett D."/>
            <person name="Martinez A.T."/>
            <person name="Grigoriev I.V."/>
        </authorList>
    </citation>
    <scope>NUCLEOTIDE SEQUENCE</scope>
    <source>
        <strain evidence="7">AH 40177</strain>
    </source>
</reference>
<sequence>MANPRQRRKSRSSSHRAVSHSRHAKRNLKKMPPIRGPKVLQQAWDNKKNRSPKVSSVLFYAALGLVHDLNPLESGGAEFIELDKSTITNAPGSSSSSTSPNHSTDSGTSSYHTGINDRGIAKPNLPKGHGRIVRDDAGNVLRIELPDDELESEPPAVDSDVNMEQMEPQLDGNVRETWVSDLGGLKTRLLTSRDTDVVKELQTLSTLAPLSELERRTTLSPSLSGVGARHTSERELAYLQRLVEKHKVDVEAMARDRKLNTAQRTAGELKRALRRAGLEVA</sequence>
<evidence type="ECO:0000256" key="3">
    <source>
        <dbReference type="ARBA" id="ARBA00008479"/>
    </source>
</evidence>
<dbReference type="InterPro" id="IPR019002">
    <property type="entry name" value="Ribosome_biogenesis_Nop16"/>
</dbReference>
<comment type="caution">
    <text evidence="7">The sequence shown here is derived from an EMBL/GenBank/DDBJ whole genome shotgun (WGS) entry which is preliminary data.</text>
</comment>
<evidence type="ECO:0000256" key="2">
    <source>
        <dbReference type="ARBA" id="ARBA00004604"/>
    </source>
</evidence>
<evidence type="ECO:0000313" key="7">
    <source>
        <dbReference type="EMBL" id="KAF9072917.1"/>
    </source>
</evidence>
<evidence type="ECO:0000256" key="6">
    <source>
        <dbReference type="SAM" id="MobiDB-lite"/>
    </source>
</evidence>
<dbReference type="EMBL" id="JADNRY010000021">
    <property type="protein sequence ID" value="KAF9072917.1"/>
    <property type="molecule type" value="Genomic_DNA"/>
</dbReference>
<dbReference type="Pfam" id="PF09420">
    <property type="entry name" value="Nop16"/>
    <property type="match status" value="1"/>
</dbReference>
<gene>
    <name evidence="7" type="ORF">BDP27DRAFT_1319638</name>
</gene>
<name>A0A9P5UBB9_9AGAR</name>
<dbReference type="OrthoDB" id="285729at2759"/>